<dbReference type="AlphaFoldDB" id="A0A8K0P4I0"/>
<dbReference type="Proteomes" id="UP000792457">
    <property type="component" value="Unassembled WGS sequence"/>
</dbReference>
<dbReference type="EMBL" id="KZ308928">
    <property type="protein sequence ID" value="KAG8235595.1"/>
    <property type="molecule type" value="Genomic_DNA"/>
</dbReference>
<name>A0A8K0P4I0_LADFU</name>
<proteinExistence type="predicted"/>
<organism evidence="1 2">
    <name type="scientific">Ladona fulva</name>
    <name type="common">Scarce chaser dragonfly</name>
    <name type="synonym">Libellula fulva</name>
    <dbReference type="NCBI Taxonomy" id="123851"/>
    <lineage>
        <taxon>Eukaryota</taxon>
        <taxon>Metazoa</taxon>
        <taxon>Ecdysozoa</taxon>
        <taxon>Arthropoda</taxon>
        <taxon>Hexapoda</taxon>
        <taxon>Insecta</taxon>
        <taxon>Pterygota</taxon>
        <taxon>Palaeoptera</taxon>
        <taxon>Odonata</taxon>
        <taxon>Epiprocta</taxon>
        <taxon>Anisoptera</taxon>
        <taxon>Libelluloidea</taxon>
        <taxon>Libellulidae</taxon>
        <taxon>Ladona</taxon>
    </lineage>
</organism>
<reference evidence="1" key="1">
    <citation type="submission" date="2013-04" db="EMBL/GenBank/DDBJ databases">
        <authorList>
            <person name="Qu J."/>
            <person name="Murali S.C."/>
            <person name="Bandaranaike D."/>
            <person name="Bellair M."/>
            <person name="Blankenburg K."/>
            <person name="Chao H."/>
            <person name="Dinh H."/>
            <person name="Doddapaneni H."/>
            <person name="Downs B."/>
            <person name="Dugan-Rocha S."/>
            <person name="Elkadiri S."/>
            <person name="Gnanaolivu R.D."/>
            <person name="Hernandez B."/>
            <person name="Javaid M."/>
            <person name="Jayaseelan J.C."/>
            <person name="Lee S."/>
            <person name="Li M."/>
            <person name="Ming W."/>
            <person name="Munidasa M."/>
            <person name="Muniz J."/>
            <person name="Nguyen L."/>
            <person name="Ongeri F."/>
            <person name="Osuji N."/>
            <person name="Pu L.-L."/>
            <person name="Puazo M."/>
            <person name="Qu C."/>
            <person name="Quiroz J."/>
            <person name="Raj R."/>
            <person name="Weissenberger G."/>
            <person name="Xin Y."/>
            <person name="Zou X."/>
            <person name="Han Y."/>
            <person name="Richards S."/>
            <person name="Worley K."/>
            <person name="Muzny D."/>
            <person name="Gibbs R."/>
        </authorList>
    </citation>
    <scope>NUCLEOTIDE SEQUENCE</scope>
    <source>
        <strain evidence="1">Sampled in the wild</strain>
    </source>
</reference>
<accession>A0A8K0P4I0</accession>
<keyword evidence="2" id="KW-1185">Reference proteome</keyword>
<evidence type="ECO:0000313" key="1">
    <source>
        <dbReference type="EMBL" id="KAG8235595.1"/>
    </source>
</evidence>
<sequence length="127" mass="14540">MWLLAFLQAENASERDQISWHGKQCRMQQISCVSYQKRLSSNAYGSGRTIQRTSISTWLNAANELPPLKPTSNTTGSVADTFSNFDESEIVISHMREFTRNRLGATLHAINEFSVQQRRPEEELLMF</sequence>
<evidence type="ECO:0000313" key="2">
    <source>
        <dbReference type="Proteomes" id="UP000792457"/>
    </source>
</evidence>
<gene>
    <name evidence="1" type="ORF">J437_LFUL014851</name>
</gene>
<reference evidence="1" key="2">
    <citation type="submission" date="2017-10" db="EMBL/GenBank/DDBJ databases">
        <title>Ladona fulva Genome sequencing and assembly.</title>
        <authorList>
            <person name="Murali S."/>
            <person name="Richards S."/>
            <person name="Bandaranaike D."/>
            <person name="Bellair M."/>
            <person name="Blankenburg K."/>
            <person name="Chao H."/>
            <person name="Dinh H."/>
            <person name="Doddapaneni H."/>
            <person name="Dugan-Rocha S."/>
            <person name="Elkadiri S."/>
            <person name="Gnanaolivu R."/>
            <person name="Hernandez B."/>
            <person name="Skinner E."/>
            <person name="Javaid M."/>
            <person name="Lee S."/>
            <person name="Li M."/>
            <person name="Ming W."/>
            <person name="Munidasa M."/>
            <person name="Muniz J."/>
            <person name="Nguyen L."/>
            <person name="Hughes D."/>
            <person name="Osuji N."/>
            <person name="Pu L.-L."/>
            <person name="Puazo M."/>
            <person name="Qu C."/>
            <person name="Quiroz J."/>
            <person name="Raj R."/>
            <person name="Weissenberger G."/>
            <person name="Xin Y."/>
            <person name="Zou X."/>
            <person name="Han Y."/>
            <person name="Worley K."/>
            <person name="Muzny D."/>
            <person name="Gibbs R."/>
        </authorList>
    </citation>
    <scope>NUCLEOTIDE SEQUENCE</scope>
    <source>
        <strain evidence="1">Sampled in the wild</strain>
    </source>
</reference>
<protein>
    <submittedName>
        <fullName evidence="1">Uncharacterized protein</fullName>
    </submittedName>
</protein>
<comment type="caution">
    <text evidence="1">The sequence shown here is derived from an EMBL/GenBank/DDBJ whole genome shotgun (WGS) entry which is preliminary data.</text>
</comment>